<dbReference type="WBParaSite" id="nRc.2.0.1.t26400-RA">
    <property type="protein sequence ID" value="nRc.2.0.1.t26400-RA"/>
    <property type="gene ID" value="nRc.2.0.1.g26400"/>
</dbReference>
<evidence type="ECO:0000313" key="2">
    <source>
        <dbReference type="WBParaSite" id="nRc.2.0.1.t26400-RA"/>
    </source>
</evidence>
<evidence type="ECO:0000313" key="1">
    <source>
        <dbReference type="Proteomes" id="UP000887565"/>
    </source>
</evidence>
<protein>
    <submittedName>
        <fullName evidence="2">Uncharacterized protein</fullName>
    </submittedName>
</protein>
<organism evidence="1 2">
    <name type="scientific">Romanomermis culicivorax</name>
    <name type="common">Nematode worm</name>
    <dbReference type="NCBI Taxonomy" id="13658"/>
    <lineage>
        <taxon>Eukaryota</taxon>
        <taxon>Metazoa</taxon>
        <taxon>Ecdysozoa</taxon>
        <taxon>Nematoda</taxon>
        <taxon>Enoplea</taxon>
        <taxon>Dorylaimia</taxon>
        <taxon>Mermithida</taxon>
        <taxon>Mermithoidea</taxon>
        <taxon>Mermithidae</taxon>
        <taxon>Romanomermis</taxon>
    </lineage>
</organism>
<dbReference type="Proteomes" id="UP000887565">
    <property type="component" value="Unplaced"/>
</dbReference>
<keyword evidence="1" id="KW-1185">Reference proteome</keyword>
<accession>A0A915JJR6</accession>
<proteinExistence type="predicted"/>
<name>A0A915JJR6_ROMCU</name>
<reference evidence="2" key="1">
    <citation type="submission" date="2022-11" db="UniProtKB">
        <authorList>
            <consortium name="WormBaseParasite"/>
        </authorList>
    </citation>
    <scope>IDENTIFICATION</scope>
</reference>
<sequence>MFYASLAITASSTLTNFFFAKVDCLAGLLILPCSLWSFYQTMQIGLAYRRLKSFQIDGVPESENERSTPINRIAND</sequence>
<dbReference type="AlphaFoldDB" id="A0A915JJR6"/>